<dbReference type="GO" id="GO:0046872">
    <property type="term" value="F:metal ion binding"/>
    <property type="evidence" value="ECO:0007669"/>
    <property type="project" value="UniProtKB-KW"/>
</dbReference>
<organism evidence="5 6">
    <name type="scientific">Aeromonas sobria</name>
    <dbReference type="NCBI Taxonomy" id="646"/>
    <lineage>
        <taxon>Bacteria</taxon>
        <taxon>Pseudomonadati</taxon>
        <taxon>Pseudomonadota</taxon>
        <taxon>Gammaproteobacteria</taxon>
        <taxon>Aeromonadales</taxon>
        <taxon>Aeromonadaceae</taxon>
        <taxon>Aeromonas</taxon>
    </lineage>
</organism>
<dbReference type="PIRSF" id="PIRSF005902">
    <property type="entry name" value="DNase_TatD"/>
    <property type="match status" value="1"/>
</dbReference>
<feature type="binding site" evidence="4">
    <location>
        <position position="130"/>
    </location>
    <ligand>
        <name>a divalent metal cation</name>
        <dbReference type="ChEBI" id="CHEBI:60240"/>
        <label>2</label>
    </ligand>
</feature>
<dbReference type="InterPro" id="IPR032466">
    <property type="entry name" value="Metal_Hydrolase"/>
</dbReference>
<evidence type="ECO:0000256" key="4">
    <source>
        <dbReference type="PIRSR" id="PIRSR005902-1"/>
    </source>
</evidence>
<keyword evidence="6" id="KW-1185">Reference proteome</keyword>
<comment type="caution">
    <text evidence="5">The sequence shown here is derived from an EMBL/GenBank/DDBJ whole genome shotgun (WGS) entry which is preliminary data.</text>
</comment>
<dbReference type="FunFam" id="3.20.20.140:FF:000005">
    <property type="entry name" value="TatD family hydrolase"/>
    <property type="match status" value="1"/>
</dbReference>
<dbReference type="InterPro" id="IPR001130">
    <property type="entry name" value="TatD-like"/>
</dbReference>
<comment type="similarity">
    <text evidence="1">Belongs to the metallo-dependent hydrolases superfamily. TatD-type hydrolase family.</text>
</comment>
<evidence type="ECO:0000256" key="3">
    <source>
        <dbReference type="ARBA" id="ARBA00022801"/>
    </source>
</evidence>
<name>A0A2N3J620_AERSO</name>
<dbReference type="CDD" id="cd01310">
    <property type="entry name" value="TatD_DNAse"/>
    <property type="match status" value="1"/>
</dbReference>
<dbReference type="RefSeq" id="WP_101323654.1">
    <property type="nucleotide sequence ID" value="NZ_NQMM01000012.1"/>
</dbReference>
<feature type="binding site" evidence="4">
    <location>
        <position position="154"/>
    </location>
    <ligand>
        <name>a divalent metal cation</name>
        <dbReference type="ChEBI" id="CHEBI:60240"/>
        <label>2</label>
    </ligand>
</feature>
<dbReference type="AlphaFoldDB" id="A0A2N3J620"/>
<reference evidence="5 6" key="1">
    <citation type="journal article" date="2017" name="Front. Microbiol.">
        <title>Strong Genomic and Phenotypic Heterogeneity in the Aeromonas sobria Species Complex.</title>
        <authorList>
            <person name="Gauthier J."/>
            <person name="Vincent A.T."/>
            <person name="Charette S.J."/>
            <person name="Derome N."/>
        </authorList>
    </citation>
    <scope>NUCLEOTIDE SEQUENCE [LARGE SCALE GENOMIC DNA]</scope>
    <source>
        <strain evidence="5 6">TM18</strain>
    </source>
</reference>
<dbReference type="SUPFAM" id="SSF51556">
    <property type="entry name" value="Metallo-dependent hydrolases"/>
    <property type="match status" value="1"/>
</dbReference>
<keyword evidence="2 4" id="KW-0479">Metal-binding</keyword>
<feature type="binding site" evidence="4">
    <location>
        <position position="9"/>
    </location>
    <ligand>
        <name>a divalent metal cation</name>
        <dbReference type="ChEBI" id="CHEBI:60240"/>
        <label>1</label>
    </ligand>
</feature>
<dbReference type="Gene3D" id="3.20.20.140">
    <property type="entry name" value="Metal-dependent hydrolases"/>
    <property type="match status" value="1"/>
</dbReference>
<evidence type="ECO:0000256" key="2">
    <source>
        <dbReference type="ARBA" id="ARBA00022723"/>
    </source>
</evidence>
<accession>A0A2N3J620</accession>
<dbReference type="Proteomes" id="UP000233467">
    <property type="component" value="Unassembled WGS sequence"/>
</dbReference>
<dbReference type="PANTHER" id="PTHR46124:SF3">
    <property type="entry name" value="HYDROLASE"/>
    <property type="match status" value="1"/>
</dbReference>
<dbReference type="InterPro" id="IPR018228">
    <property type="entry name" value="DNase_TatD-rel_CS"/>
</dbReference>
<feature type="binding site" evidence="4">
    <location>
        <position position="7"/>
    </location>
    <ligand>
        <name>a divalent metal cation</name>
        <dbReference type="ChEBI" id="CHEBI:60240"/>
        <label>1</label>
    </ligand>
</feature>
<dbReference type="EMBL" id="NQMM01000012">
    <property type="protein sequence ID" value="PKQ81917.1"/>
    <property type="molecule type" value="Genomic_DNA"/>
</dbReference>
<evidence type="ECO:0000256" key="1">
    <source>
        <dbReference type="ARBA" id="ARBA00009275"/>
    </source>
</evidence>
<dbReference type="GO" id="GO:0016788">
    <property type="term" value="F:hydrolase activity, acting on ester bonds"/>
    <property type="evidence" value="ECO:0007669"/>
    <property type="project" value="InterPro"/>
</dbReference>
<gene>
    <name evidence="5" type="ORF">CJP16_03720</name>
</gene>
<sequence length="267" mass="29867">MQLIDTHCHLDFPVFDQDREALLARCRALGVTEYIIPAIAEDNWTRVMALADQHADLFYGLGIHPWYAGEQLEGVMERLRTLVMSQPAGLVAIGECGLDLRSHVPQEGQFALFEAQIRLAADAGLPLMIHSVRANDTVAKLLRRFKPPRGGVIHAFSGSRQQAEAFWQLGFRLGVGGVISFERANKTREVFRAMPLEALVLETDSPDMPLQGEQGTRNTPEALPKIAEILMTLREELSVDVAKVLFETARHIFHHDQLPRNKFATPN</sequence>
<dbReference type="PROSITE" id="PS01137">
    <property type="entry name" value="TATD_1"/>
    <property type="match status" value="1"/>
</dbReference>
<dbReference type="PANTHER" id="PTHR46124">
    <property type="entry name" value="D-AMINOACYL-TRNA DEACYLASE"/>
    <property type="match status" value="1"/>
</dbReference>
<keyword evidence="3" id="KW-0378">Hydrolase</keyword>
<dbReference type="GO" id="GO:0005829">
    <property type="term" value="C:cytosol"/>
    <property type="evidence" value="ECO:0007669"/>
    <property type="project" value="TreeGrafter"/>
</dbReference>
<feature type="binding site" evidence="4">
    <location>
        <position position="95"/>
    </location>
    <ligand>
        <name>a divalent metal cation</name>
        <dbReference type="ChEBI" id="CHEBI:60240"/>
        <label>1</label>
    </ligand>
</feature>
<proteinExistence type="inferred from homology"/>
<protein>
    <submittedName>
        <fullName evidence="5">Deoxyribonuclease</fullName>
    </submittedName>
</protein>
<evidence type="ECO:0000313" key="6">
    <source>
        <dbReference type="Proteomes" id="UP000233467"/>
    </source>
</evidence>
<dbReference type="Pfam" id="PF01026">
    <property type="entry name" value="TatD_DNase"/>
    <property type="match status" value="1"/>
</dbReference>
<evidence type="ECO:0000313" key="5">
    <source>
        <dbReference type="EMBL" id="PKQ81917.1"/>
    </source>
</evidence>
<feature type="binding site" evidence="4">
    <location>
        <position position="204"/>
    </location>
    <ligand>
        <name>a divalent metal cation</name>
        <dbReference type="ChEBI" id="CHEBI:60240"/>
        <label>1</label>
    </ligand>
</feature>